<evidence type="ECO:0000256" key="4">
    <source>
        <dbReference type="ARBA" id="ARBA00022989"/>
    </source>
</evidence>
<dbReference type="AlphaFoldDB" id="A0A5B0LVB9"/>
<keyword evidence="5 7" id="KW-0472">Membrane</keyword>
<evidence type="ECO:0000256" key="1">
    <source>
        <dbReference type="ARBA" id="ARBA00004141"/>
    </source>
</evidence>
<feature type="transmembrane region" description="Helical" evidence="7">
    <location>
        <begin position="127"/>
        <end position="149"/>
    </location>
</feature>
<reference evidence="9 10" key="1">
    <citation type="submission" date="2019-05" db="EMBL/GenBank/DDBJ databases">
        <title>Emergence of the Ug99 lineage of the wheat stem rust pathogen through somatic hybridization.</title>
        <authorList>
            <person name="Li F."/>
            <person name="Upadhyaya N.M."/>
            <person name="Sperschneider J."/>
            <person name="Matny O."/>
            <person name="Nguyen-Phuc H."/>
            <person name="Mago R."/>
            <person name="Raley C."/>
            <person name="Miller M.E."/>
            <person name="Silverstein K.A.T."/>
            <person name="Henningsen E."/>
            <person name="Hirsch C.D."/>
            <person name="Visser B."/>
            <person name="Pretorius Z.A."/>
            <person name="Steffenson B.J."/>
            <person name="Schwessinger B."/>
            <person name="Dodds P.N."/>
            <person name="Figueroa M."/>
        </authorList>
    </citation>
    <scope>NUCLEOTIDE SEQUENCE [LARGE SCALE GENOMIC DNA]</scope>
    <source>
        <strain evidence="9">21-0</strain>
    </source>
</reference>
<feature type="transmembrane region" description="Helical" evidence="7">
    <location>
        <begin position="161"/>
        <end position="182"/>
    </location>
</feature>
<dbReference type="Proteomes" id="UP000324748">
    <property type="component" value="Unassembled WGS sequence"/>
</dbReference>
<dbReference type="InterPro" id="IPR020846">
    <property type="entry name" value="MFS_dom"/>
</dbReference>
<evidence type="ECO:0000256" key="2">
    <source>
        <dbReference type="ARBA" id="ARBA00022448"/>
    </source>
</evidence>
<keyword evidence="4 7" id="KW-1133">Transmembrane helix</keyword>
<organism evidence="9 10">
    <name type="scientific">Puccinia graminis f. sp. tritici</name>
    <dbReference type="NCBI Taxonomy" id="56615"/>
    <lineage>
        <taxon>Eukaryota</taxon>
        <taxon>Fungi</taxon>
        <taxon>Dikarya</taxon>
        <taxon>Basidiomycota</taxon>
        <taxon>Pucciniomycotina</taxon>
        <taxon>Pucciniomycetes</taxon>
        <taxon>Pucciniales</taxon>
        <taxon>Pucciniaceae</taxon>
        <taxon>Puccinia</taxon>
    </lineage>
</organism>
<keyword evidence="3 7" id="KW-0812">Transmembrane</keyword>
<feature type="transmembrane region" description="Helical" evidence="7">
    <location>
        <begin position="247"/>
        <end position="267"/>
    </location>
</feature>
<comment type="subcellular location">
    <subcellularLocation>
        <location evidence="1">Membrane</location>
        <topology evidence="1">Multi-pass membrane protein</topology>
    </subcellularLocation>
</comment>
<feature type="region of interest" description="Disordered" evidence="6">
    <location>
        <begin position="307"/>
        <end position="327"/>
    </location>
</feature>
<dbReference type="PROSITE" id="PS51257">
    <property type="entry name" value="PROKAR_LIPOPROTEIN"/>
    <property type="match status" value="1"/>
</dbReference>
<gene>
    <name evidence="9" type="ORF">PGT21_004907</name>
</gene>
<name>A0A5B0LVB9_PUCGR</name>
<evidence type="ECO:0000256" key="6">
    <source>
        <dbReference type="SAM" id="MobiDB-lite"/>
    </source>
</evidence>
<evidence type="ECO:0000313" key="9">
    <source>
        <dbReference type="EMBL" id="KAA1068887.1"/>
    </source>
</evidence>
<comment type="caution">
    <text evidence="9">The sequence shown here is derived from an EMBL/GenBank/DDBJ whole genome shotgun (WGS) entry which is preliminary data.</text>
</comment>
<dbReference type="InterPro" id="IPR050930">
    <property type="entry name" value="MFS_Vesicular_Transporter"/>
</dbReference>
<evidence type="ECO:0000256" key="5">
    <source>
        <dbReference type="ARBA" id="ARBA00023136"/>
    </source>
</evidence>
<dbReference type="GO" id="GO:0022857">
    <property type="term" value="F:transmembrane transporter activity"/>
    <property type="evidence" value="ECO:0007669"/>
    <property type="project" value="InterPro"/>
</dbReference>
<keyword evidence="2" id="KW-0813">Transport</keyword>
<proteinExistence type="predicted"/>
<dbReference type="OrthoDB" id="440553at2759"/>
<accession>A0A5B0LVB9</accession>
<evidence type="ECO:0000313" key="10">
    <source>
        <dbReference type="Proteomes" id="UP000324748"/>
    </source>
</evidence>
<dbReference type="InterPro" id="IPR036259">
    <property type="entry name" value="MFS_trans_sf"/>
</dbReference>
<dbReference type="CDD" id="cd17325">
    <property type="entry name" value="MFS_MdtG_SLC18_like"/>
    <property type="match status" value="1"/>
</dbReference>
<dbReference type="PROSITE" id="PS50850">
    <property type="entry name" value="MFS"/>
    <property type="match status" value="1"/>
</dbReference>
<keyword evidence="10" id="KW-1185">Reference proteome</keyword>
<feature type="transmembrane region" description="Helical" evidence="7">
    <location>
        <begin position="439"/>
        <end position="462"/>
    </location>
</feature>
<feature type="compositionally biased region" description="Basic and acidic residues" evidence="6">
    <location>
        <begin position="307"/>
        <end position="322"/>
    </location>
</feature>
<evidence type="ECO:0000259" key="8">
    <source>
        <dbReference type="PROSITE" id="PS50850"/>
    </source>
</evidence>
<sequence length="540" mass="58617">MAAIFRHQSESCRNSSISQIASSCISALLLLVSTYLEVACHHRGRPNWVPLQKRTSLELFLAPIPSRSFIMNKKLPWGLHWRSSKYFILIVVIISLFLDLFLYGLIVPVLPFILKDRLHLPADRLQISASILLASHAVATFFTAPLIGLSIDGSMSRRHGFLLGLVVTLGATVFLCFGNSLWQLIIARLLQGASAAIVWIVGLAIVTDTVPQDHLGKALGTVYSATTLGALLSPTIGGLVYTKFGYYSVYYLAGALLSVDIVLRMIVIDKEEAITFVDCAAAGPQLAPMETGERSLLLGPAETCRPDEPPRLMQHDEEERHQTSKSGAVRFGSPKHCCPIITILPDPRLLAATFVTFTHACLVGMFNATLPIHVQKVFGMSSLESGLLFIAIELPYVFCGPAIGWYVDYAGPRGPASLGSLLLVPSIFLLRFPKIMQDLPFLIFLLALSGTGLSAASSSAFVQANKIGRERHVENPILFGSKGPYGQLYALNNILYSLGMTVGPLVAGALSNCFGYGNAMAVMALQALLAAIISRTWMER</sequence>
<feature type="transmembrane region" description="Helical" evidence="7">
    <location>
        <begin position="488"/>
        <end position="510"/>
    </location>
</feature>
<dbReference type="Pfam" id="PF07690">
    <property type="entry name" value="MFS_1"/>
    <property type="match status" value="1"/>
</dbReference>
<feature type="transmembrane region" description="Helical" evidence="7">
    <location>
        <begin position="86"/>
        <end position="107"/>
    </location>
</feature>
<evidence type="ECO:0000256" key="7">
    <source>
        <dbReference type="SAM" id="Phobius"/>
    </source>
</evidence>
<evidence type="ECO:0000256" key="3">
    <source>
        <dbReference type="ARBA" id="ARBA00022692"/>
    </source>
</evidence>
<feature type="transmembrane region" description="Helical" evidence="7">
    <location>
        <begin position="516"/>
        <end position="538"/>
    </location>
</feature>
<feature type="transmembrane region" description="Helical" evidence="7">
    <location>
        <begin position="386"/>
        <end position="407"/>
    </location>
</feature>
<dbReference type="EMBL" id="VSWC01000183">
    <property type="protein sequence ID" value="KAA1068887.1"/>
    <property type="molecule type" value="Genomic_DNA"/>
</dbReference>
<dbReference type="Gene3D" id="1.20.1250.20">
    <property type="entry name" value="MFS general substrate transporter like domains"/>
    <property type="match status" value="1"/>
</dbReference>
<dbReference type="PANTHER" id="PTHR23506:SF23">
    <property type="entry name" value="GH10249P"/>
    <property type="match status" value="1"/>
</dbReference>
<feature type="transmembrane region" description="Helical" evidence="7">
    <location>
        <begin position="20"/>
        <end position="38"/>
    </location>
</feature>
<dbReference type="PANTHER" id="PTHR23506">
    <property type="entry name" value="GH10249P"/>
    <property type="match status" value="1"/>
</dbReference>
<dbReference type="SUPFAM" id="SSF103473">
    <property type="entry name" value="MFS general substrate transporter"/>
    <property type="match status" value="1"/>
</dbReference>
<dbReference type="GO" id="GO:0016020">
    <property type="term" value="C:membrane"/>
    <property type="evidence" value="ECO:0007669"/>
    <property type="project" value="UniProtKB-SubCell"/>
</dbReference>
<feature type="transmembrane region" description="Helical" evidence="7">
    <location>
        <begin position="349"/>
        <end position="374"/>
    </location>
</feature>
<dbReference type="InterPro" id="IPR011701">
    <property type="entry name" value="MFS"/>
</dbReference>
<feature type="transmembrane region" description="Helical" evidence="7">
    <location>
        <begin position="188"/>
        <end position="206"/>
    </location>
</feature>
<feature type="transmembrane region" description="Helical" evidence="7">
    <location>
        <begin position="218"/>
        <end position="241"/>
    </location>
</feature>
<feature type="domain" description="Major facilitator superfamily (MFS) profile" evidence="8">
    <location>
        <begin position="88"/>
        <end position="540"/>
    </location>
</feature>
<protein>
    <recommendedName>
        <fullName evidence="8">Major facilitator superfamily (MFS) profile domain-containing protein</fullName>
    </recommendedName>
</protein>